<evidence type="ECO:0008006" key="4">
    <source>
        <dbReference type="Google" id="ProtNLM"/>
    </source>
</evidence>
<keyword evidence="1" id="KW-1133">Transmembrane helix</keyword>
<reference evidence="2 3" key="1">
    <citation type="submission" date="2018-11" db="EMBL/GenBank/DDBJ databases">
        <title>Sequencing the genomes of 1000 actinobacteria strains.</title>
        <authorList>
            <person name="Klenk H.-P."/>
        </authorList>
    </citation>
    <scope>NUCLEOTIDE SEQUENCE [LARGE SCALE GENOMIC DNA]</scope>
    <source>
        <strain evidence="2 3">DSM 11294</strain>
    </source>
</reference>
<evidence type="ECO:0000256" key="1">
    <source>
        <dbReference type="SAM" id="Phobius"/>
    </source>
</evidence>
<gene>
    <name evidence="2" type="ORF">EDD31_1874</name>
</gene>
<feature type="transmembrane region" description="Helical" evidence="1">
    <location>
        <begin position="29"/>
        <end position="49"/>
    </location>
</feature>
<evidence type="ECO:0000313" key="2">
    <source>
        <dbReference type="EMBL" id="ROR73492.1"/>
    </source>
</evidence>
<comment type="caution">
    <text evidence="2">The sequence shown here is derived from an EMBL/GenBank/DDBJ whole genome shotgun (WGS) entry which is preliminary data.</text>
</comment>
<keyword evidence="1" id="KW-0812">Transmembrane</keyword>
<sequence>MSRITVGLFVGLILGLTAAFGSFSSFMIVLVFGAAGILIGLVLEGRIDLQQLIGRGTDRR</sequence>
<protein>
    <recommendedName>
        <fullName evidence="4">Small integral membrane protein DUF2273</fullName>
    </recommendedName>
</protein>
<keyword evidence="1" id="KW-0472">Membrane</keyword>
<organism evidence="2 3">
    <name type="scientific">Bogoriella caseilytica</name>
    <dbReference type="NCBI Taxonomy" id="56055"/>
    <lineage>
        <taxon>Bacteria</taxon>
        <taxon>Bacillati</taxon>
        <taxon>Actinomycetota</taxon>
        <taxon>Actinomycetes</taxon>
        <taxon>Micrococcales</taxon>
        <taxon>Bogoriellaceae</taxon>
        <taxon>Bogoriella</taxon>
    </lineage>
</organism>
<name>A0A3N2BE21_9MICO</name>
<dbReference type="OrthoDB" id="4570571at2"/>
<dbReference type="RefSeq" id="WP_123303903.1">
    <property type="nucleotide sequence ID" value="NZ_RKHK01000001.1"/>
</dbReference>
<dbReference type="Proteomes" id="UP000280668">
    <property type="component" value="Unassembled WGS sequence"/>
</dbReference>
<dbReference type="AlphaFoldDB" id="A0A3N2BE21"/>
<keyword evidence="3" id="KW-1185">Reference proteome</keyword>
<accession>A0A3N2BE21</accession>
<evidence type="ECO:0000313" key="3">
    <source>
        <dbReference type="Proteomes" id="UP000280668"/>
    </source>
</evidence>
<proteinExistence type="predicted"/>
<dbReference type="EMBL" id="RKHK01000001">
    <property type="protein sequence ID" value="ROR73492.1"/>
    <property type="molecule type" value="Genomic_DNA"/>
</dbReference>